<sequence length="189" mass="20469">MTRSGVSSEAVEISRTWQYVMRATTVASCFGIAVLLFEVVTEYTLTALLLAGAVLLAAGVAWMVLAPIGCAKYREYRAVVTAPLVVGIGVALVFSGVPDRLAWWLSEDSFTRAAQVCAKGGAAWFGVMHVDNVYPYDGGCIFAIYPTDGGVAYFAPGSTPPSGPPRPYEHVYERFAPNWYRYSTPIVHD</sequence>
<comment type="caution">
    <text evidence="2">The sequence shown here is derived from an EMBL/GenBank/DDBJ whole genome shotgun (WGS) entry which is preliminary data.</text>
</comment>
<dbReference type="AlphaFoldDB" id="A0A4R6P7J4"/>
<name>A0A4R6P7J4_NOCIG</name>
<keyword evidence="3" id="KW-1185">Reference proteome</keyword>
<dbReference type="Proteomes" id="UP000295087">
    <property type="component" value="Unassembled WGS sequence"/>
</dbReference>
<dbReference type="EMBL" id="SNXK01000005">
    <property type="protein sequence ID" value="TDP33173.1"/>
    <property type="molecule type" value="Genomic_DNA"/>
</dbReference>
<keyword evidence="1" id="KW-1133">Transmembrane helix</keyword>
<gene>
    <name evidence="2" type="ORF">DFR75_105411</name>
</gene>
<dbReference type="RefSeq" id="WP_133734130.1">
    <property type="nucleotide sequence ID" value="NZ_SNXK01000005.1"/>
</dbReference>
<proteinExistence type="predicted"/>
<feature type="transmembrane region" description="Helical" evidence="1">
    <location>
        <begin position="78"/>
        <end position="97"/>
    </location>
</feature>
<reference evidence="2 3" key="1">
    <citation type="submission" date="2019-03" db="EMBL/GenBank/DDBJ databases">
        <title>Genomic Encyclopedia of Type Strains, Phase IV (KMG-IV): sequencing the most valuable type-strain genomes for metagenomic binning, comparative biology and taxonomic classification.</title>
        <authorList>
            <person name="Goeker M."/>
        </authorList>
    </citation>
    <scope>NUCLEOTIDE SEQUENCE [LARGE SCALE GENOMIC DNA]</scope>
    <source>
        <strain evidence="2 3">DSM 44496</strain>
    </source>
</reference>
<organism evidence="2 3">
    <name type="scientific">Nocardia ignorata</name>
    <dbReference type="NCBI Taxonomy" id="145285"/>
    <lineage>
        <taxon>Bacteria</taxon>
        <taxon>Bacillati</taxon>
        <taxon>Actinomycetota</taxon>
        <taxon>Actinomycetes</taxon>
        <taxon>Mycobacteriales</taxon>
        <taxon>Nocardiaceae</taxon>
        <taxon>Nocardia</taxon>
    </lineage>
</organism>
<evidence type="ECO:0000313" key="2">
    <source>
        <dbReference type="EMBL" id="TDP33173.1"/>
    </source>
</evidence>
<evidence type="ECO:0000256" key="1">
    <source>
        <dbReference type="SAM" id="Phobius"/>
    </source>
</evidence>
<accession>A0A4R6P7J4</accession>
<feature type="transmembrane region" description="Helical" evidence="1">
    <location>
        <begin position="20"/>
        <end position="37"/>
    </location>
</feature>
<keyword evidence="1" id="KW-0812">Transmembrane</keyword>
<feature type="transmembrane region" description="Helical" evidence="1">
    <location>
        <begin position="43"/>
        <end position="66"/>
    </location>
</feature>
<evidence type="ECO:0000313" key="3">
    <source>
        <dbReference type="Proteomes" id="UP000295087"/>
    </source>
</evidence>
<protein>
    <submittedName>
        <fullName evidence="2">Uncharacterized protein</fullName>
    </submittedName>
</protein>
<keyword evidence="1" id="KW-0472">Membrane</keyword>